<keyword evidence="4" id="KW-1185">Reference proteome</keyword>
<organism evidence="3 4">
    <name type="scientific">Turicibacter faecis</name>
    <dbReference type="NCBI Taxonomy" id="2963365"/>
    <lineage>
        <taxon>Bacteria</taxon>
        <taxon>Bacillati</taxon>
        <taxon>Bacillota</taxon>
        <taxon>Erysipelotrichia</taxon>
        <taxon>Erysipelotrichales</taxon>
        <taxon>Turicibacteraceae</taxon>
        <taxon>Turicibacter</taxon>
    </lineage>
</organism>
<accession>A0ABM8IKQ9</accession>
<feature type="region of interest" description="Disordered" evidence="1">
    <location>
        <begin position="91"/>
        <end position="112"/>
    </location>
</feature>
<evidence type="ECO:0000313" key="3">
    <source>
        <dbReference type="EMBL" id="BEH91479.1"/>
    </source>
</evidence>
<dbReference type="PROSITE" id="PS51257">
    <property type="entry name" value="PROKAR_LIPOPROTEIN"/>
    <property type="match status" value="1"/>
</dbReference>
<dbReference type="RefSeq" id="WP_161831554.1">
    <property type="nucleotide sequence ID" value="NZ_AP028127.1"/>
</dbReference>
<dbReference type="Gene3D" id="3.90.1010.20">
    <property type="match status" value="2"/>
</dbReference>
<gene>
    <name evidence="3" type="ORF">T23_15810</name>
</gene>
<proteinExistence type="predicted"/>
<protein>
    <recommendedName>
        <fullName evidence="5">FMN-binding protein</fullName>
    </recommendedName>
</protein>
<name>A0ABM8IKQ9_9FIRM</name>
<dbReference type="Proteomes" id="UP001432099">
    <property type="component" value="Chromosome"/>
</dbReference>
<feature type="chain" id="PRO_5046765934" description="FMN-binding protein" evidence="2">
    <location>
        <begin position="22"/>
        <end position="281"/>
    </location>
</feature>
<evidence type="ECO:0000256" key="2">
    <source>
        <dbReference type="SAM" id="SignalP"/>
    </source>
</evidence>
<evidence type="ECO:0008006" key="5">
    <source>
        <dbReference type="Google" id="ProtNLM"/>
    </source>
</evidence>
<reference evidence="3" key="1">
    <citation type="journal article" date="2024" name="Int. J. Syst. Evol. Microbiol.">
        <title>Turicibacter faecis sp. nov., isolated from faeces of heart failure mouse model.</title>
        <authorList>
            <person name="Imamura Y."/>
            <person name="Motooka D."/>
            <person name="Nakajima Y."/>
            <person name="Ito S."/>
            <person name="Kitakaze M."/>
            <person name="Iida T."/>
            <person name="Nakamura S."/>
        </authorList>
    </citation>
    <scope>NUCLEOTIDE SEQUENCE</scope>
    <source>
        <strain evidence="3">TC023</strain>
    </source>
</reference>
<sequence>MKYKKASIFMISILCLLSACNANEVSQEEEKTGDAVEEVIPVNENQHKLKDGQYFAEVDTHTSNWREIVDVEVVHGKIKKITFNAVNQEATDYKRSQNEQKESESDNKTDNGWEEQLQLLEDYLLKNQDSILTLTKETIQPIEGLTIDPLPFIELLQRALKTDPIQTGAYQDGRYFTTINDEQNKTKHTINLLVHHGYIIAAHWDTTIPSDLNLTEEEQSYVDQWNEQANLLEQHLIQLQDPTQITFNEENKTADISGVTIEVHQFIELATKALAGGPLLD</sequence>
<feature type="signal peptide" evidence="2">
    <location>
        <begin position="1"/>
        <end position="21"/>
    </location>
</feature>
<feature type="compositionally biased region" description="Basic and acidic residues" evidence="1">
    <location>
        <begin position="91"/>
        <end position="111"/>
    </location>
</feature>
<evidence type="ECO:0000256" key="1">
    <source>
        <dbReference type="SAM" id="MobiDB-lite"/>
    </source>
</evidence>
<keyword evidence="2" id="KW-0732">Signal</keyword>
<evidence type="ECO:0000313" key="4">
    <source>
        <dbReference type="Proteomes" id="UP001432099"/>
    </source>
</evidence>
<dbReference type="EMBL" id="AP028127">
    <property type="protein sequence ID" value="BEH91479.1"/>
    <property type="molecule type" value="Genomic_DNA"/>
</dbReference>